<proteinExistence type="predicted"/>
<dbReference type="EMBL" id="JAGYWB010000009">
    <property type="protein sequence ID" value="KAI0510553.1"/>
    <property type="molecule type" value="Genomic_DNA"/>
</dbReference>
<dbReference type="Proteomes" id="UP000829196">
    <property type="component" value="Unassembled WGS sequence"/>
</dbReference>
<dbReference type="AlphaFoldDB" id="A0A8T3BDS4"/>
<accession>A0A8T3BDS4</accession>
<gene>
    <name evidence="1" type="ORF">KFK09_011158</name>
</gene>
<dbReference type="SMR" id="A0A8T3BDS4"/>
<organism evidence="1 2">
    <name type="scientific">Dendrobium nobile</name>
    <name type="common">Orchid</name>
    <dbReference type="NCBI Taxonomy" id="94219"/>
    <lineage>
        <taxon>Eukaryota</taxon>
        <taxon>Viridiplantae</taxon>
        <taxon>Streptophyta</taxon>
        <taxon>Embryophyta</taxon>
        <taxon>Tracheophyta</taxon>
        <taxon>Spermatophyta</taxon>
        <taxon>Magnoliopsida</taxon>
        <taxon>Liliopsida</taxon>
        <taxon>Asparagales</taxon>
        <taxon>Orchidaceae</taxon>
        <taxon>Epidendroideae</taxon>
        <taxon>Malaxideae</taxon>
        <taxon>Dendrobiinae</taxon>
        <taxon>Dendrobium</taxon>
    </lineage>
</organism>
<reference evidence="1" key="1">
    <citation type="journal article" date="2022" name="Front. Genet.">
        <title>Chromosome-Scale Assembly of the Dendrobium nobile Genome Provides Insights Into the Molecular Mechanism of the Biosynthesis of the Medicinal Active Ingredient of Dendrobium.</title>
        <authorList>
            <person name="Xu Q."/>
            <person name="Niu S.-C."/>
            <person name="Li K.-L."/>
            <person name="Zheng P.-J."/>
            <person name="Zhang X.-J."/>
            <person name="Jia Y."/>
            <person name="Liu Y."/>
            <person name="Niu Y.-X."/>
            <person name="Yu L.-H."/>
            <person name="Chen D.-F."/>
            <person name="Zhang G.-Q."/>
        </authorList>
    </citation>
    <scope>NUCLEOTIDE SEQUENCE</scope>
    <source>
        <tissue evidence="1">Leaf</tissue>
    </source>
</reference>
<protein>
    <submittedName>
        <fullName evidence="1">Uncharacterized protein</fullName>
    </submittedName>
</protein>
<evidence type="ECO:0000313" key="1">
    <source>
        <dbReference type="EMBL" id="KAI0510553.1"/>
    </source>
</evidence>
<name>A0A8T3BDS4_DENNO</name>
<comment type="caution">
    <text evidence="1">The sequence shown here is derived from an EMBL/GenBank/DDBJ whole genome shotgun (WGS) entry which is preliminary data.</text>
</comment>
<sequence>MGKEVVGEVCRRKQPLLRLLGYLTAGTDLLERGLGINRGEAMDSAPSYGIPAGFEPDFADDFMDPTGIPGFCGD</sequence>
<keyword evidence="2" id="KW-1185">Reference proteome</keyword>
<evidence type="ECO:0000313" key="2">
    <source>
        <dbReference type="Proteomes" id="UP000829196"/>
    </source>
</evidence>